<sequence>MGQWGLFAVAGNAGFLQWEDCSENEPLLSSRHHNGFFQSVNLDTAAVSQTSLQSNLSIPALLFKITKDSKRFGTESRMMIPTLSPAAAANDLPTDDNPHECCTTIFWPGEDFTVLFVHPKITKTNQYSSFRFTAGVLLGVGYASLRFENLGSFNLQSLTNHLDLPPFVHVCLSQIPTAIKDTTIDALNNIYQVQSLVFCLFLFLVARPEIPPSLCFVVGMLSGASLTIHGSLIHQKALDFGSFVYRSVLETTYIADTFDFLNINHQTRDINHTDSRLVASVFCVHCCTNGSLCLATPIPYLFSLTHTATSSNHRSYDDDPSTLASTSHVPFSLIMIHDSHLYMLI</sequence>
<keyword evidence="2" id="KW-1185">Reference proteome</keyword>
<proteinExistence type="predicted"/>
<dbReference type="EMBL" id="JANVFT010000021">
    <property type="protein sequence ID" value="KAJ4497391.1"/>
    <property type="molecule type" value="Genomic_DNA"/>
</dbReference>
<organism evidence="1 2">
    <name type="scientific">Lentinula lateritia</name>
    <dbReference type="NCBI Taxonomy" id="40482"/>
    <lineage>
        <taxon>Eukaryota</taxon>
        <taxon>Fungi</taxon>
        <taxon>Dikarya</taxon>
        <taxon>Basidiomycota</taxon>
        <taxon>Agaricomycotina</taxon>
        <taxon>Agaricomycetes</taxon>
        <taxon>Agaricomycetidae</taxon>
        <taxon>Agaricales</taxon>
        <taxon>Marasmiineae</taxon>
        <taxon>Omphalotaceae</taxon>
        <taxon>Lentinula</taxon>
    </lineage>
</organism>
<gene>
    <name evidence="1" type="ORF">C8R41DRAFT_917432</name>
</gene>
<reference evidence="1" key="1">
    <citation type="submission" date="2022-08" db="EMBL/GenBank/DDBJ databases">
        <title>A Global Phylogenomic Analysis of the Shiitake Genus Lentinula.</title>
        <authorList>
            <consortium name="DOE Joint Genome Institute"/>
            <person name="Sierra-Patev S."/>
            <person name="Min B."/>
            <person name="Naranjo-Ortiz M."/>
            <person name="Looney B."/>
            <person name="Konkel Z."/>
            <person name="Slot J.C."/>
            <person name="Sakamoto Y."/>
            <person name="Steenwyk J.L."/>
            <person name="Rokas A."/>
            <person name="Carro J."/>
            <person name="Camarero S."/>
            <person name="Ferreira P."/>
            <person name="Molpeceres G."/>
            <person name="Ruiz-Duenas F.J."/>
            <person name="Serrano A."/>
            <person name="Henrissat B."/>
            <person name="Drula E."/>
            <person name="Hughes K.W."/>
            <person name="Mata J.L."/>
            <person name="Ishikawa N.K."/>
            <person name="Vargas-Isla R."/>
            <person name="Ushijima S."/>
            <person name="Smith C.A."/>
            <person name="Ahrendt S."/>
            <person name="Andreopoulos W."/>
            <person name="He G."/>
            <person name="Labutti K."/>
            <person name="Lipzen A."/>
            <person name="Ng V."/>
            <person name="Riley R."/>
            <person name="Sandor L."/>
            <person name="Barry K."/>
            <person name="Martinez A.T."/>
            <person name="Xiao Y."/>
            <person name="Gibbons J.G."/>
            <person name="Terashima K."/>
            <person name="Grigoriev I.V."/>
            <person name="Hibbett D.S."/>
        </authorList>
    </citation>
    <scope>NUCLEOTIDE SEQUENCE</scope>
    <source>
        <strain evidence="1">RHP3577 ss4</strain>
    </source>
</reference>
<evidence type="ECO:0008006" key="3">
    <source>
        <dbReference type="Google" id="ProtNLM"/>
    </source>
</evidence>
<evidence type="ECO:0000313" key="1">
    <source>
        <dbReference type="EMBL" id="KAJ4497391.1"/>
    </source>
</evidence>
<dbReference type="Proteomes" id="UP001150217">
    <property type="component" value="Unassembled WGS sequence"/>
</dbReference>
<evidence type="ECO:0000313" key="2">
    <source>
        <dbReference type="Proteomes" id="UP001150217"/>
    </source>
</evidence>
<accession>A0ABQ8VLW4</accession>
<name>A0ABQ8VLW4_9AGAR</name>
<comment type="caution">
    <text evidence="1">The sequence shown here is derived from an EMBL/GenBank/DDBJ whole genome shotgun (WGS) entry which is preliminary data.</text>
</comment>
<protein>
    <recommendedName>
        <fullName evidence="3">DUF4203 domain-containing protein</fullName>
    </recommendedName>
</protein>